<evidence type="ECO:0000313" key="2">
    <source>
        <dbReference type="EMBL" id="MCI35037.1"/>
    </source>
</evidence>
<name>A0A392RFP6_9FABA</name>
<accession>A0A392RFP6</accession>
<dbReference type="Proteomes" id="UP000265520">
    <property type="component" value="Unassembled WGS sequence"/>
</dbReference>
<sequence length="31" mass="3418">KLIPRQQGSDSGLWTSKTLNSERQDSGLGEE</sequence>
<protein>
    <submittedName>
        <fullName evidence="2">Uncharacterized protein</fullName>
    </submittedName>
</protein>
<comment type="caution">
    <text evidence="2">The sequence shown here is derived from an EMBL/GenBank/DDBJ whole genome shotgun (WGS) entry which is preliminary data.</text>
</comment>
<feature type="region of interest" description="Disordered" evidence="1">
    <location>
        <begin position="1"/>
        <end position="31"/>
    </location>
</feature>
<dbReference type="AlphaFoldDB" id="A0A392RFP6"/>
<evidence type="ECO:0000256" key="1">
    <source>
        <dbReference type="SAM" id="MobiDB-lite"/>
    </source>
</evidence>
<feature type="compositionally biased region" description="Polar residues" evidence="1">
    <location>
        <begin position="1"/>
        <end position="19"/>
    </location>
</feature>
<feature type="non-terminal residue" evidence="2">
    <location>
        <position position="1"/>
    </location>
</feature>
<reference evidence="2 3" key="1">
    <citation type="journal article" date="2018" name="Front. Plant Sci.">
        <title>Red Clover (Trifolium pratense) and Zigzag Clover (T. medium) - A Picture of Genomic Similarities and Differences.</title>
        <authorList>
            <person name="Dluhosova J."/>
            <person name="Istvanek J."/>
            <person name="Nedelnik J."/>
            <person name="Repkova J."/>
        </authorList>
    </citation>
    <scope>NUCLEOTIDE SEQUENCE [LARGE SCALE GENOMIC DNA]</scope>
    <source>
        <strain evidence="3">cv. 10/8</strain>
        <tissue evidence="2">Leaf</tissue>
    </source>
</reference>
<keyword evidence="3" id="KW-1185">Reference proteome</keyword>
<dbReference type="EMBL" id="LXQA010219623">
    <property type="protein sequence ID" value="MCI35037.1"/>
    <property type="molecule type" value="Genomic_DNA"/>
</dbReference>
<proteinExistence type="predicted"/>
<evidence type="ECO:0000313" key="3">
    <source>
        <dbReference type="Proteomes" id="UP000265520"/>
    </source>
</evidence>
<organism evidence="2 3">
    <name type="scientific">Trifolium medium</name>
    <dbReference type="NCBI Taxonomy" id="97028"/>
    <lineage>
        <taxon>Eukaryota</taxon>
        <taxon>Viridiplantae</taxon>
        <taxon>Streptophyta</taxon>
        <taxon>Embryophyta</taxon>
        <taxon>Tracheophyta</taxon>
        <taxon>Spermatophyta</taxon>
        <taxon>Magnoliopsida</taxon>
        <taxon>eudicotyledons</taxon>
        <taxon>Gunneridae</taxon>
        <taxon>Pentapetalae</taxon>
        <taxon>rosids</taxon>
        <taxon>fabids</taxon>
        <taxon>Fabales</taxon>
        <taxon>Fabaceae</taxon>
        <taxon>Papilionoideae</taxon>
        <taxon>50 kb inversion clade</taxon>
        <taxon>NPAAA clade</taxon>
        <taxon>Hologalegina</taxon>
        <taxon>IRL clade</taxon>
        <taxon>Trifolieae</taxon>
        <taxon>Trifolium</taxon>
    </lineage>
</organism>